<evidence type="ECO:0000313" key="2">
    <source>
        <dbReference type="Proteomes" id="UP000006833"/>
    </source>
</evidence>
<evidence type="ECO:0000313" key="1">
    <source>
        <dbReference type="EMBL" id="ABV92685.1"/>
    </source>
</evidence>
<dbReference type="AlphaFoldDB" id="A8LRX8"/>
<name>A8LRX8_DINSH</name>
<dbReference type="KEGG" id="dsh:Dshi_0940"/>
<organism evidence="1 2">
    <name type="scientific">Dinoroseobacter shibae (strain DSM 16493 / NCIMB 14021 / DFL 12)</name>
    <dbReference type="NCBI Taxonomy" id="398580"/>
    <lineage>
        <taxon>Bacteria</taxon>
        <taxon>Pseudomonadati</taxon>
        <taxon>Pseudomonadota</taxon>
        <taxon>Alphaproteobacteria</taxon>
        <taxon>Rhodobacterales</taxon>
        <taxon>Roseobacteraceae</taxon>
        <taxon>Dinoroseobacter</taxon>
    </lineage>
</organism>
<protein>
    <submittedName>
        <fullName evidence="1">Uncharacterized protein</fullName>
    </submittedName>
</protein>
<dbReference type="HOGENOM" id="CLU_2245662_0_0_5"/>
<proteinExistence type="predicted"/>
<keyword evidence="2" id="KW-1185">Reference proteome</keyword>
<sequence>MWTVKHAAKRKSMDPDPSAAQVEGFYTGVMSTPVSQWVSHLRKGALGVGISFGRTECVQLRSDRKKDPTSIAVQGLIELLQDIARAVVVTKPRLSVRQELGAAG</sequence>
<dbReference type="EMBL" id="CP000830">
    <property type="protein sequence ID" value="ABV92685.1"/>
    <property type="molecule type" value="Genomic_DNA"/>
</dbReference>
<reference evidence="2" key="1">
    <citation type="journal article" date="2010" name="ISME J.">
        <title>The complete genome sequence of the algal symbiont Dinoroseobacter shibae: a hitchhiker's guide to life in the sea.</title>
        <authorList>
            <person name="Wagner-Dobler I."/>
            <person name="Ballhausen B."/>
            <person name="Berger M."/>
            <person name="Brinkhoff T."/>
            <person name="Buchholz I."/>
            <person name="Bunk B."/>
            <person name="Cypionka H."/>
            <person name="Daniel R."/>
            <person name="Drepper T."/>
            <person name="Gerdts G."/>
            <person name="Hahnke S."/>
            <person name="Han C."/>
            <person name="Jahn D."/>
            <person name="Kalhoefer D."/>
            <person name="Kiss H."/>
            <person name="Klenk H.P."/>
            <person name="Kyrpides N."/>
            <person name="Liebl W."/>
            <person name="Liesegang H."/>
            <person name="Meincke L."/>
            <person name="Pati A."/>
            <person name="Petersen J."/>
            <person name="Piekarski T."/>
            <person name="Pommerenke C."/>
            <person name="Pradella S."/>
            <person name="Pukall R."/>
            <person name="Rabus R."/>
            <person name="Stackebrandt E."/>
            <person name="Thole S."/>
            <person name="Thompson L."/>
            <person name="Tielen P."/>
            <person name="Tomasch J."/>
            <person name="von Jan M."/>
            <person name="Wanphrut N."/>
            <person name="Wichels A."/>
            <person name="Zech H."/>
            <person name="Simon M."/>
        </authorList>
    </citation>
    <scope>NUCLEOTIDE SEQUENCE [LARGE SCALE GENOMIC DNA]</scope>
    <source>
        <strain evidence="2">DSM 16493 / NCIMB 14021 / DFL 12</strain>
    </source>
</reference>
<dbReference type="Proteomes" id="UP000006833">
    <property type="component" value="Chromosome"/>
</dbReference>
<accession>A8LRX8</accession>
<dbReference type="STRING" id="398580.Dshi_0940"/>
<gene>
    <name evidence="1" type="ordered locus">Dshi_0940</name>
</gene>